<dbReference type="PANTHER" id="PTHR36027:SF1">
    <property type="entry name" value="MEIOSIS-SPECIFIC PROTEIN ASY3"/>
    <property type="match status" value="1"/>
</dbReference>
<dbReference type="InterPro" id="IPR046845">
    <property type="entry name" value="ASY3-like_CC"/>
</dbReference>
<feature type="compositionally biased region" description="Basic and acidic residues" evidence="2">
    <location>
        <begin position="141"/>
        <end position="163"/>
    </location>
</feature>
<reference evidence="4" key="1">
    <citation type="submission" date="2015-06" db="UniProtKB">
        <authorList>
            <consortium name="EnsemblPlants"/>
        </authorList>
    </citation>
    <scope>IDENTIFICATION</scope>
</reference>
<proteinExistence type="predicted"/>
<evidence type="ECO:0000259" key="3">
    <source>
        <dbReference type="Pfam" id="PF20435"/>
    </source>
</evidence>
<keyword evidence="1" id="KW-0175">Coiled coil</keyword>
<dbReference type="Pfam" id="PF20435">
    <property type="entry name" value="ASY3-like"/>
    <property type="match status" value="1"/>
</dbReference>
<dbReference type="PANTHER" id="PTHR36027">
    <property type="entry name" value="MEIOSIS-SPECIFIC PROTEIN ASY3"/>
    <property type="match status" value="1"/>
</dbReference>
<feature type="domain" description="Meiosis-specific protein ASY3-like coiled-coil" evidence="3">
    <location>
        <begin position="151"/>
        <end position="366"/>
    </location>
</feature>
<dbReference type="GO" id="GO:0051321">
    <property type="term" value="P:meiotic cell cycle"/>
    <property type="evidence" value="ECO:0007669"/>
    <property type="project" value="InterPro"/>
</dbReference>
<evidence type="ECO:0000256" key="1">
    <source>
        <dbReference type="SAM" id="Coils"/>
    </source>
</evidence>
<dbReference type="InterPro" id="IPR037731">
    <property type="entry name" value="ASY3-like"/>
</dbReference>
<dbReference type="EnsemblPlants" id="EMT10325">
    <property type="protein sequence ID" value="EMT10325"/>
    <property type="gene ID" value="F775_23360"/>
</dbReference>
<accession>M8B9N3</accession>
<evidence type="ECO:0000256" key="2">
    <source>
        <dbReference type="SAM" id="MobiDB-lite"/>
    </source>
</evidence>
<organism evidence="4">
    <name type="scientific">Aegilops tauschii</name>
    <name type="common">Tausch's goatgrass</name>
    <name type="synonym">Aegilops squarrosa</name>
    <dbReference type="NCBI Taxonomy" id="37682"/>
    <lineage>
        <taxon>Eukaryota</taxon>
        <taxon>Viridiplantae</taxon>
        <taxon>Streptophyta</taxon>
        <taxon>Embryophyta</taxon>
        <taxon>Tracheophyta</taxon>
        <taxon>Spermatophyta</taxon>
        <taxon>Magnoliopsida</taxon>
        <taxon>Liliopsida</taxon>
        <taxon>Poales</taxon>
        <taxon>Poaceae</taxon>
        <taxon>BOP clade</taxon>
        <taxon>Pooideae</taxon>
        <taxon>Triticodae</taxon>
        <taxon>Triticeae</taxon>
        <taxon>Triticinae</taxon>
        <taxon>Aegilops</taxon>
    </lineage>
</organism>
<dbReference type="ExpressionAtlas" id="M8B9N3">
    <property type="expression patterns" value="baseline"/>
</dbReference>
<feature type="coiled-coil region" evidence="1">
    <location>
        <begin position="258"/>
        <end position="292"/>
    </location>
</feature>
<name>M8B9N3_AEGTA</name>
<evidence type="ECO:0000313" key="4">
    <source>
        <dbReference type="EnsemblPlants" id="EMT10325"/>
    </source>
</evidence>
<sequence length="379" mass="43745">MSEERRWSVLVPLFKNIGDFQSCPSYCELKPTSHTNKLWERVIEHRLTRMTSVSKNQFVFVPERSTMEAIFLKDGDIDEDLSHQIKAGWMKWHQASGVLCDKRVPQKIKGRAPEVPVHRGRLKRVDNVKRCWGYKSRKWLSDVDSPDKSPPENLDRKSHLKEGRRGKRRLPSPIPFATSVHSGTQETVMSDKEPVQCPDDYLTRAFDQLLLVLGRFQTKIKSETRNKSSEILAGTGEIIRQHLEGVEVQMQDDVDKLVNAGKSKRKRLESTFEEQQEQLRVLHEKFKEEVNQQLLGCKNSLEEFEAYHAELKGVADKQKASHKKLVQHAERTVASQLNDAEIKISEVQKRARKKMNGLKHVLKELITETADWSSSPLHK</sequence>
<protein>
    <recommendedName>
        <fullName evidence="3">Meiosis-specific protein ASY3-like coiled-coil domain-containing protein</fullName>
    </recommendedName>
</protein>
<dbReference type="AlphaFoldDB" id="M8B9N3"/>
<feature type="compositionally biased region" description="Polar residues" evidence="2">
    <location>
        <begin position="179"/>
        <end position="188"/>
    </location>
</feature>
<feature type="region of interest" description="Disordered" evidence="2">
    <location>
        <begin position="141"/>
        <end position="191"/>
    </location>
</feature>